<gene>
    <name evidence="2" type="ORF">MSAN_01805200</name>
</gene>
<comment type="caution">
    <text evidence="2">The sequence shown here is derived from an EMBL/GenBank/DDBJ whole genome shotgun (WGS) entry which is preliminary data.</text>
</comment>
<dbReference type="PANTHER" id="PTHR31013">
    <property type="entry name" value="THAUMATIN FAMILY PROTEIN-RELATED"/>
    <property type="match status" value="1"/>
</dbReference>
<dbReference type="Gene3D" id="2.60.110.10">
    <property type="entry name" value="Thaumatin"/>
    <property type="match status" value="1"/>
</dbReference>
<evidence type="ECO:0000313" key="3">
    <source>
        <dbReference type="Proteomes" id="UP000623467"/>
    </source>
</evidence>
<sequence>MFAPFVFAAVLVAVTDATHTITLRNDCPHGVEPIVSNYPNLGAPYTGNAASNISAGQSSAVVVPDGWSGRICVNWPPTFGCDDNCFAASGKGPCSMTEWTFDSANIGGQTEYDISNIQGFSLGQQIIPGVSGDIVTCPVNDCLCTEAYRSAPSTCGENGTVPDATRVGASSDYTVV</sequence>
<evidence type="ECO:0000313" key="2">
    <source>
        <dbReference type="EMBL" id="KAF7346675.1"/>
    </source>
</evidence>
<feature type="chain" id="PRO_5034947024" evidence="1">
    <location>
        <begin position="18"/>
        <end position="176"/>
    </location>
</feature>
<dbReference type="Pfam" id="PF00314">
    <property type="entry name" value="Thaumatin"/>
    <property type="match status" value="1"/>
</dbReference>
<dbReference type="SUPFAM" id="SSF49870">
    <property type="entry name" value="Osmotin, thaumatin-like protein"/>
    <property type="match status" value="1"/>
</dbReference>
<accession>A0A8H7CQQ6</accession>
<dbReference type="AlphaFoldDB" id="A0A8H7CQQ6"/>
<dbReference type="EMBL" id="JACAZH010000018">
    <property type="protein sequence ID" value="KAF7346675.1"/>
    <property type="molecule type" value="Genomic_DNA"/>
</dbReference>
<protein>
    <submittedName>
        <fullName evidence="2">COP8 protein</fullName>
    </submittedName>
</protein>
<dbReference type="InterPro" id="IPR037176">
    <property type="entry name" value="Osmotin/thaumatin-like_sf"/>
</dbReference>
<dbReference type="InterPro" id="IPR001938">
    <property type="entry name" value="Thaumatin"/>
</dbReference>
<feature type="signal peptide" evidence="1">
    <location>
        <begin position="1"/>
        <end position="17"/>
    </location>
</feature>
<name>A0A8H7CQQ6_9AGAR</name>
<dbReference type="Proteomes" id="UP000623467">
    <property type="component" value="Unassembled WGS sequence"/>
</dbReference>
<reference evidence="2" key="1">
    <citation type="submission" date="2020-05" db="EMBL/GenBank/DDBJ databases">
        <title>Mycena genomes resolve the evolution of fungal bioluminescence.</title>
        <authorList>
            <person name="Tsai I.J."/>
        </authorList>
    </citation>
    <scope>NUCLEOTIDE SEQUENCE</scope>
    <source>
        <strain evidence="2">160909Yilan</strain>
    </source>
</reference>
<keyword evidence="1" id="KW-0732">Signal</keyword>
<dbReference type="OrthoDB" id="430315at2759"/>
<keyword evidence="3" id="KW-1185">Reference proteome</keyword>
<organism evidence="2 3">
    <name type="scientific">Mycena sanguinolenta</name>
    <dbReference type="NCBI Taxonomy" id="230812"/>
    <lineage>
        <taxon>Eukaryota</taxon>
        <taxon>Fungi</taxon>
        <taxon>Dikarya</taxon>
        <taxon>Basidiomycota</taxon>
        <taxon>Agaricomycotina</taxon>
        <taxon>Agaricomycetes</taxon>
        <taxon>Agaricomycetidae</taxon>
        <taxon>Agaricales</taxon>
        <taxon>Marasmiineae</taxon>
        <taxon>Mycenaceae</taxon>
        <taxon>Mycena</taxon>
    </lineage>
</organism>
<evidence type="ECO:0000256" key="1">
    <source>
        <dbReference type="SAM" id="SignalP"/>
    </source>
</evidence>
<dbReference type="PANTHER" id="PTHR31013:SF2">
    <property type="entry name" value="THAUMATIN-LIKE PROTEIN"/>
    <property type="match status" value="1"/>
</dbReference>
<proteinExistence type="predicted"/>